<keyword evidence="1" id="KW-0732">Signal</keyword>
<organism evidence="2 3">
    <name type="scientific">Massilia varians</name>
    <dbReference type="NCBI Taxonomy" id="457921"/>
    <lineage>
        <taxon>Bacteria</taxon>
        <taxon>Pseudomonadati</taxon>
        <taxon>Pseudomonadota</taxon>
        <taxon>Betaproteobacteria</taxon>
        <taxon>Burkholderiales</taxon>
        <taxon>Oxalobacteraceae</taxon>
        <taxon>Telluria group</taxon>
        <taxon>Massilia</taxon>
    </lineage>
</organism>
<evidence type="ECO:0000313" key="2">
    <source>
        <dbReference type="EMBL" id="BDT60410.1"/>
    </source>
</evidence>
<evidence type="ECO:0000256" key="1">
    <source>
        <dbReference type="SAM" id="SignalP"/>
    </source>
</evidence>
<dbReference type="RefSeq" id="WP_281909516.1">
    <property type="nucleotide sequence ID" value="NZ_AP026966.1"/>
</dbReference>
<dbReference type="PROSITE" id="PS51257">
    <property type="entry name" value="PROKAR_LIPOPROTEIN"/>
    <property type="match status" value="1"/>
</dbReference>
<name>A0ABN6TH75_9BURK</name>
<evidence type="ECO:0000313" key="3">
    <source>
        <dbReference type="Proteomes" id="UP001163336"/>
    </source>
</evidence>
<keyword evidence="3" id="KW-1185">Reference proteome</keyword>
<dbReference type="Proteomes" id="UP001163336">
    <property type="component" value="Chromosome"/>
</dbReference>
<feature type="signal peptide" evidence="1">
    <location>
        <begin position="1"/>
        <end position="19"/>
    </location>
</feature>
<evidence type="ECO:0008006" key="4">
    <source>
        <dbReference type="Google" id="ProtNLM"/>
    </source>
</evidence>
<feature type="chain" id="PRO_5046923584" description="Lipoprotein" evidence="1">
    <location>
        <begin position="20"/>
        <end position="237"/>
    </location>
</feature>
<proteinExistence type="predicted"/>
<protein>
    <recommendedName>
        <fullName evidence="4">Lipoprotein</fullName>
    </recommendedName>
</protein>
<accession>A0ABN6TH75</accession>
<dbReference type="EMBL" id="AP026966">
    <property type="protein sequence ID" value="BDT60410.1"/>
    <property type="molecule type" value="Genomic_DNA"/>
</dbReference>
<sequence length="237" mass="24912">MFIKKTLALGMIGSACLLAACGGETLDDTPPQISTSFAASLDGWVGEFADYEDATAPTEVVWGLRPLPAPLSGQAYYTGGTNRSDDLFIYSRKKFGGYAPSTSYLLRFEIEIASNQSSGCVGVGGAPGESVYVVAGAAPTEPKTVQVNGEWRVNLERGNQATPGPASQVLGNVANGVPDCGPQVYQTKVLRSTAPLAVSSNANGEIWVFFGIDSGFEARSTVFYKSIKVAVEPARKP</sequence>
<gene>
    <name evidence="2" type="ORF">MasN3_39040</name>
</gene>
<reference evidence="2" key="1">
    <citation type="submission" date="2022-11" db="EMBL/GenBank/DDBJ databases">
        <title>Isolation and characterization of PLA-degrading bacterium Massilia sp. from Antarctic soil.</title>
        <authorList>
            <person name="Sato K."/>
            <person name="Gomez-Fuentes C."/>
            <person name="Ahmad S.A."/>
            <person name="Zulkharnain A."/>
        </authorList>
    </citation>
    <scope>NUCLEOTIDE SEQUENCE</scope>
    <source>
        <strain evidence="2">N-3</strain>
    </source>
</reference>